<feature type="chain" id="PRO_5046098885" evidence="1">
    <location>
        <begin position="19"/>
        <end position="158"/>
    </location>
</feature>
<evidence type="ECO:0000256" key="1">
    <source>
        <dbReference type="SAM" id="SignalP"/>
    </source>
</evidence>
<organism evidence="2 3">
    <name type="scientific">Galleria mellonella</name>
    <name type="common">Greater wax moth</name>
    <dbReference type="NCBI Taxonomy" id="7137"/>
    <lineage>
        <taxon>Eukaryota</taxon>
        <taxon>Metazoa</taxon>
        <taxon>Ecdysozoa</taxon>
        <taxon>Arthropoda</taxon>
        <taxon>Hexapoda</taxon>
        <taxon>Insecta</taxon>
        <taxon>Pterygota</taxon>
        <taxon>Neoptera</taxon>
        <taxon>Endopterygota</taxon>
        <taxon>Lepidoptera</taxon>
        <taxon>Glossata</taxon>
        <taxon>Ditrysia</taxon>
        <taxon>Pyraloidea</taxon>
        <taxon>Pyralidae</taxon>
        <taxon>Galleriinae</taxon>
        <taxon>Galleria</taxon>
    </lineage>
</organism>
<dbReference type="RefSeq" id="XP_052754085.1">
    <property type="nucleotide sequence ID" value="XM_052898125.1"/>
</dbReference>
<proteinExistence type="predicted"/>
<sequence>MKPLVFAITVVLIVTSSSQMPIEDLEDILDYSSQASTRIEKRDTSKQNDCNNFIEEKLIEHGQALGYLVKVIENNEKVIKQLVENLSKSAQKSKLPEEIEIHKETRRHNAEEDSADNDSIIFRIGKRIPKYGTLFKNVILNHFEDRTDPMPFYASAKL</sequence>
<dbReference type="Proteomes" id="UP001652740">
    <property type="component" value="Unplaced"/>
</dbReference>
<dbReference type="Gene3D" id="1.20.900.10">
    <property type="entry name" value="Dbl homology (DH) domain"/>
    <property type="match status" value="1"/>
</dbReference>
<keyword evidence="1" id="KW-0732">Signal</keyword>
<accession>A0ABM3MRU0</accession>
<gene>
    <name evidence="3" type="primary">LOC113514707</name>
</gene>
<protein>
    <submittedName>
        <fullName evidence="3">Uncharacterized protein LOC113514707</fullName>
    </submittedName>
</protein>
<evidence type="ECO:0000313" key="3">
    <source>
        <dbReference type="RefSeq" id="XP_052754085.1"/>
    </source>
</evidence>
<name>A0ABM3MRU0_GALME</name>
<evidence type="ECO:0000313" key="2">
    <source>
        <dbReference type="Proteomes" id="UP001652740"/>
    </source>
</evidence>
<dbReference type="InterPro" id="IPR035899">
    <property type="entry name" value="DBL_dom_sf"/>
</dbReference>
<dbReference type="GeneID" id="113514707"/>
<reference evidence="3" key="1">
    <citation type="submission" date="2025-08" db="UniProtKB">
        <authorList>
            <consortium name="RefSeq"/>
        </authorList>
    </citation>
    <scope>IDENTIFICATION</scope>
    <source>
        <tissue evidence="3">Whole larvae</tissue>
    </source>
</reference>
<feature type="signal peptide" evidence="1">
    <location>
        <begin position="1"/>
        <end position="18"/>
    </location>
</feature>
<keyword evidence="2" id="KW-1185">Reference proteome</keyword>